<accession>A0A6C0HL36</accession>
<reference evidence="2" key="1">
    <citation type="journal article" date="2020" name="Nature">
        <title>Giant virus diversity and host interactions through global metagenomics.</title>
        <authorList>
            <person name="Schulz F."/>
            <person name="Roux S."/>
            <person name="Paez-Espino D."/>
            <person name="Jungbluth S."/>
            <person name="Walsh D.A."/>
            <person name="Denef V.J."/>
            <person name="McMahon K.D."/>
            <person name="Konstantinidis K.T."/>
            <person name="Eloe-Fadrosh E.A."/>
            <person name="Kyrpides N.C."/>
            <person name="Woyke T."/>
        </authorList>
    </citation>
    <scope>NUCLEOTIDE SEQUENCE</scope>
    <source>
        <strain evidence="2">GVMAG-M-3300023184-135</strain>
    </source>
</reference>
<dbReference type="EMBL" id="MN739977">
    <property type="protein sequence ID" value="QHT81080.1"/>
    <property type="molecule type" value="Genomic_DNA"/>
</dbReference>
<keyword evidence="1" id="KW-1133">Transmembrane helix</keyword>
<feature type="transmembrane region" description="Helical" evidence="1">
    <location>
        <begin position="112"/>
        <end position="129"/>
    </location>
</feature>
<evidence type="ECO:0000313" key="2">
    <source>
        <dbReference type="EMBL" id="QHT81080.1"/>
    </source>
</evidence>
<protein>
    <submittedName>
        <fullName evidence="2">Uncharacterized protein</fullName>
    </submittedName>
</protein>
<keyword evidence="1" id="KW-0472">Membrane</keyword>
<proteinExistence type="predicted"/>
<sequence length="174" mass="20036">MPNSMYAYRIHGIKMSRDDSLRVTGNIAIFAALYTLAGGVMSFVLYYLFDVYNPEKREGMEWEKKGLAFQVFDVVLEIAIIAVGAFWLVYFVNTSAPIIPVRHGLQDFVDSYTSGMFFMSAIFIFMTDLTNKLRYLFQTALGEMFDHYFPEQGSILDGSLCYSQRQKERFRGRA</sequence>
<keyword evidence="1" id="KW-0812">Transmembrane</keyword>
<feature type="transmembrane region" description="Helical" evidence="1">
    <location>
        <begin position="27"/>
        <end position="49"/>
    </location>
</feature>
<organism evidence="2">
    <name type="scientific">viral metagenome</name>
    <dbReference type="NCBI Taxonomy" id="1070528"/>
    <lineage>
        <taxon>unclassified sequences</taxon>
        <taxon>metagenomes</taxon>
        <taxon>organismal metagenomes</taxon>
    </lineage>
</organism>
<feature type="transmembrane region" description="Helical" evidence="1">
    <location>
        <begin position="70"/>
        <end position="92"/>
    </location>
</feature>
<dbReference type="AlphaFoldDB" id="A0A6C0HL36"/>
<name>A0A6C0HL36_9ZZZZ</name>
<evidence type="ECO:0000256" key="1">
    <source>
        <dbReference type="SAM" id="Phobius"/>
    </source>
</evidence>